<dbReference type="PROSITE" id="PS50012">
    <property type="entry name" value="RCC1_3"/>
    <property type="match status" value="7"/>
</dbReference>
<dbReference type="InterPro" id="IPR035986">
    <property type="entry name" value="PKD_dom_sf"/>
</dbReference>
<feature type="compositionally biased region" description="Gly residues" evidence="2">
    <location>
        <begin position="515"/>
        <end position="531"/>
    </location>
</feature>
<protein>
    <submittedName>
        <fullName evidence="5">RCC1 domain-containing protein, alpha-tubulin suppressor</fullName>
    </submittedName>
</protein>
<keyword evidence="1" id="KW-0677">Repeat</keyword>
<organism evidence="5 6">
    <name type="scientific">Desulfocurvibacter africanus PCS</name>
    <dbReference type="NCBI Taxonomy" id="1262666"/>
    <lineage>
        <taxon>Bacteria</taxon>
        <taxon>Pseudomonadati</taxon>
        <taxon>Thermodesulfobacteriota</taxon>
        <taxon>Desulfovibrionia</taxon>
        <taxon>Desulfovibrionales</taxon>
        <taxon>Desulfovibrionaceae</taxon>
        <taxon>Desulfocurvibacter</taxon>
    </lineage>
</organism>
<dbReference type="SMART" id="SM00089">
    <property type="entry name" value="PKD"/>
    <property type="match status" value="1"/>
</dbReference>
<evidence type="ECO:0000256" key="1">
    <source>
        <dbReference type="ARBA" id="ARBA00022737"/>
    </source>
</evidence>
<gene>
    <name evidence="5" type="ORF">PCS_03012</name>
</gene>
<dbReference type="AlphaFoldDB" id="M5Q093"/>
<dbReference type="Gene3D" id="2.60.40.10">
    <property type="entry name" value="Immunoglobulins"/>
    <property type="match status" value="1"/>
</dbReference>
<dbReference type="Pfam" id="PF18911">
    <property type="entry name" value="PKD_4"/>
    <property type="match status" value="1"/>
</dbReference>
<evidence type="ECO:0000313" key="5">
    <source>
        <dbReference type="EMBL" id="EMG36506.1"/>
    </source>
</evidence>
<comment type="caution">
    <text evidence="5">The sequence shown here is derived from an EMBL/GenBank/DDBJ whole genome shotgun (WGS) entry which is preliminary data.</text>
</comment>
<dbReference type="RefSeq" id="WP_005988583.1">
    <property type="nucleotide sequence ID" value="NZ_AOSV01000030.1"/>
</dbReference>
<name>M5Q093_DESAF</name>
<dbReference type="InterPro" id="IPR009091">
    <property type="entry name" value="RCC1/BLIP-II"/>
</dbReference>
<dbReference type="PRINTS" id="PR00633">
    <property type="entry name" value="RCCNDNSATION"/>
</dbReference>
<dbReference type="PANTHER" id="PTHR22870">
    <property type="entry name" value="REGULATOR OF CHROMOSOME CONDENSATION"/>
    <property type="match status" value="1"/>
</dbReference>
<feature type="domain" description="PKD" evidence="4">
    <location>
        <begin position="431"/>
        <end position="514"/>
    </location>
</feature>
<feature type="signal peptide" evidence="3">
    <location>
        <begin position="1"/>
        <end position="27"/>
    </location>
</feature>
<dbReference type="CDD" id="cd00146">
    <property type="entry name" value="PKD"/>
    <property type="match status" value="1"/>
</dbReference>
<dbReference type="PROSITE" id="PS50093">
    <property type="entry name" value="PKD"/>
    <property type="match status" value="1"/>
</dbReference>
<proteinExistence type="predicted"/>
<dbReference type="InterPro" id="IPR000408">
    <property type="entry name" value="Reg_chr_condens"/>
</dbReference>
<dbReference type="PANTHER" id="PTHR22870:SF408">
    <property type="entry name" value="OS09G0560450 PROTEIN"/>
    <property type="match status" value="1"/>
</dbReference>
<feature type="region of interest" description="Disordered" evidence="2">
    <location>
        <begin position="512"/>
        <end position="531"/>
    </location>
</feature>
<dbReference type="InterPro" id="IPR000601">
    <property type="entry name" value="PKD_dom"/>
</dbReference>
<dbReference type="InterPro" id="IPR022409">
    <property type="entry name" value="PKD/Chitinase_dom"/>
</dbReference>
<dbReference type="InterPro" id="IPR013783">
    <property type="entry name" value="Ig-like_fold"/>
</dbReference>
<dbReference type="PATRIC" id="fig|1262666.3.peg.3052"/>
<dbReference type="SUPFAM" id="SSF49299">
    <property type="entry name" value="PKD domain"/>
    <property type="match status" value="1"/>
</dbReference>
<keyword evidence="3" id="KW-0732">Signal</keyword>
<evidence type="ECO:0000259" key="4">
    <source>
        <dbReference type="PROSITE" id="PS50093"/>
    </source>
</evidence>
<accession>M5Q093</accession>
<evidence type="ECO:0000313" key="6">
    <source>
        <dbReference type="Proteomes" id="UP000011922"/>
    </source>
</evidence>
<evidence type="ECO:0000256" key="2">
    <source>
        <dbReference type="SAM" id="MobiDB-lite"/>
    </source>
</evidence>
<dbReference type="SUPFAM" id="SSF50985">
    <property type="entry name" value="RCC1/BLIP-II"/>
    <property type="match status" value="2"/>
</dbReference>
<feature type="chain" id="PRO_5004069519" evidence="3">
    <location>
        <begin position="28"/>
        <end position="563"/>
    </location>
</feature>
<dbReference type="InterPro" id="IPR058923">
    <property type="entry name" value="RCC1-like_dom"/>
</dbReference>
<dbReference type="EMBL" id="AOSV01000030">
    <property type="protein sequence ID" value="EMG36506.1"/>
    <property type="molecule type" value="Genomic_DNA"/>
</dbReference>
<dbReference type="Pfam" id="PF13540">
    <property type="entry name" value="RCC1_2"/>
    <property type="match status" value="1"/>
</dbReference>
<dbReference type="OrthoDB" id="5462013at2"/>
<evidence type="ECO:0000256" key="3">
    <source>
        <dbReference type="SAM" id="SignalP"/>
    </source>
</evidence>
<reference evidence="5 6" key="1">
    <citation type="journal article" date="2013" name="Genome Announc.">
        <title>Draft Genome Sequence for Desulfovibrio africanus Strain PCS.</title>
        <authorList>
            <person name="Brown S.D."/>
            <person name="Utturkar S.M."/>
            <person name="Arkin A.P."/>
            <person name="Deutschbauer A.M."/>
            <person name="Elias D.A."/>
            <person name="Hazen T.C."/>
            <person name="Chakraborty R."/>
        </authorList>
    </citation>
    <scope>NUCLEOTIDE SEQUENCE [LARGE SCALE GENOMIC DNA]</scope>
    <source>
        <strain evidence="5 6">PCS</strain>
    </source>
</reference>
<dbReference type="Proteomes" id="UP000011922">
    <property type="component" value="Unassembled WGS sequence"/>
</dbReference>
<sequence>MNGNMRICACRLMFTSLALLIVFMVCAPAPVSAQKIAGGSPHTLVLRADGTLWTWGCNKDGQLGDGTINSDDNSSPVQVTQSYAGQVSLPARFTAIAAGWVHSMALASDGRLWAWGDNYDGQLGDGTKPVDKSRPVQVTESGAGQGPLPAFTTVATGASYHSLALTADGKLWAWGDNGDGQLGDGTKPDDKIKPVQVAESDAGQAPLPAFTAVATGYLHSLALTADGKLWAWGDNYDGQLGDGKKPDDKIKPVQVTESDAGQDPLPAFTAVAAGYNHSLALTADGKLWAWGDNGNGQLGNGSTSSRSRPVKIPLPTGITGFTAVAAGDCYSLALDDDGTLWAWGSNLYEQLGDGTDTQRESPKQVPLPLGVSKFTAVAAGAYHSLALADDGTLWAWGNNGYGRLGDGTNDQRNSPVRAVGPGPDIEGYFDASLYIFPHGAQGEAPLTVSFSSSHTPLATAERWDFGDGHTSSGKTASHTFDTPGLYTVTFSEDVPGGGTTSTQSTTITVQVLESGSGGGGGGGNGGGGGGGGGGCAMSPSAGLGLEWLLLLAPVLLSRLRRKP</sequence>
<dbReference type="PROSITE" id="PS00626">
    <property type="entry name" value="RCC1_2"/>
    <property type="match status" value="4"/>
</dbReference>
<dbReference type="Gene3D" id="2.130.10.30">
    <property type="entry name" value="Regulator of chromosome condensation 1/beta-lactamase-inhibitor protein II"/>
    <property type="match status" value="2"/>
</dbReference>
<dbReference type="InterPro" id="IPR051210">
    <property type="entry name" value="Ub_ligase/GEF_domain"/>
</dbReference>
<dbReference type="Pfam" id="PF25390">
    <property type="entry name" value="WD40_RLD"/>
    <property type="match status" value="1"/>
</dbReference>